<sequence>MPSSQTTKSWERGAKLVKKTDLENEYLDTIRKTHDPAMHVKTIEDELRGTMGKALGKQGEKVLRFVRAMAQERQRYDELLKKGDTPLDSKDVIKTAERYNELRKEAIKARWELLVHRQAVGFIVDNHNTIARHFPIGPPLSIETIGDDRKGGGGGNKENGKAESKKQKFGTQTDWWQRIGRWR</sequence>
<dbReference type="AlphaFoldDB" id="A0A7S0AS59"/>
<gene>
    <name evidence="2" type="ORF">MPOL1434_LOCUS7006</name>
</gene>
<proteinExistence type="predicted"/>
<protein>
    <submittedName>
        <fullName evidence="2">Uncharacterized protein</fullName>
    </submittedName>
</protein>
<organism evidence="2">
    <name type="scientific">Minutocellus polymorphus</name>
    <dbReference type="NCBI Taxonomy" id="265543"/>
    <lineage>
        <taxon>Eukaryota</taxon>
        <taxon>Sar</taxon>
        <taxon>Stramenopiles</taxon>
        <taxon>Ochrophyta</taxon>
        <taxon>Bacillariophyta</taxon>
        <taxon>Mediophyceae</taxon>
        <taxon>Cymatosirophycidae</taxon>
        <taxon>Cymatosirales</taxon>
        <taxon>Cymatosiraceae</taxon>
        <taxon>Minutocellus</taxon>
    </lineage>
</organism>
<accession>A0A7S0AS59</accession>
<dbReference type="EMBL" id="HBEJ01011977">
    <property type="protein sequence ID" value="CAD8372557.1"/>
    <property type="molecule type" value="Transcribed_RNA"/>
</dbReference>
<feature type="region of interest" description="Disordered" evidence="1">
    <location>
        <begin position="142"/>
        <end position="183"/>
    </location>
</feature>
<evidence type="ECO:0000313" key="2">
    <source>
        <dbReference type="EMBL" id="CAD8372557.1"/>
    </source>
</evidence>
<evidence type="ECO:0000256" key="1">
    <source>
        <dbReference type="SAM" id="MobiDB-lite"/>
    </source>
</evidence>
<reference evidence="2" key="1">
    <citation type="submission" date="2021-01" db="EMBL/GenBank/DDBJ databases">
        <authorList>
            <person name="Corre E."/>
            <person name="Pelletier E."/>
            <person name="Niang G."/>
            <person name="Scheremetjew M."/>
            <person name="Finn R."/>
            <person name="Kale V."/>
            <person name="Holt S."/>
            <person name="Cochrane G."/>
            <person name="Meng A."/>
            <person name="Brown T."/>
            <person name="Cohen L."/>
        </authorList>
    </citation>
    <scope>NUCLEOTIDE SEQUENCE</scope>
    <source>
        <strain evidence="2">CCMP3303</strain>
    </source>
</reference>
<name>A0A7S0AS59_9STRA</name>